<dbReference type="WBParaSite" id="MCOS_0000602401-mRNA-1">
    <property type="protein sequence ID" value="MCOS_0000602401-mRNA-1"/>
    <property type="gene ID" value="MCOS_0000602401"/>
</dbReference>
<evidence type="ECO:0000313" key="3">
    <source>
        <dbReference type="WBParaSite" id="MCOS_0000602401-mRNA-1"/>
    </source>
</evidence>
<name>A0A0R3UFU6_MESCO</name>
<gene>
    <name evidence="1" type="ORF">MCOS_LOCUS6025</name>
</gene>
<keyword evidence="2" id="KW-1185">Reference proteome</keyword>
<accession>A0A0R3UFU6</accession>
<dbReference type="AlphaFoldDB" id="A0A0R3UFU6"/>
<reference evidence="3" key="1">
    <citation type="submission" date="2017-02" db="UniProtKB">
        <authorList>
            <consortium name="WormBaseParasite"/>
        </authorList>
    </citation>
    <scope>IDENTIFICATION</scope>
</reference>
<proteinExistence type="predicted"/>
<sequence>MWLVGAVLTDRESSVNDISDMTGARLTGNWGLIKGSRGHPGAVKKTYTRQQRFDVKYYSGSGMSVVSKKDYDAATSLSVSNTIDGIENVYCSAEVIHLC</sequence>
<organism evidence="3">
    <name type="scientific">Mesocestoides corti</name>
    <name type="common">Flatworm</name>
    <dbReference type="NCBI Taxonomy" id="53468"/>
    <lineage>
        <taxon>Eukaryota</taxon>
        <taxon>Metazoa</taxon>
        <taxon>Spiralia</taxon>
        <taxon>Lophotrochozoa</taxon>
        <taxon>Platyhelminthes</taxon>
        <taxon>Cestoda</taxon>
        <taxon>Eucestoda</taxon>
        <taxon>Cyclophyllidea</taxon>
        <taxon>Mesocestoididae</taxon>
        <taxon>Mesocestoides</taxon>
    </lineage>
</organism>
<dbReference type="EMBL" id="UXSR01005229">
    <property type="protein sequence ID" value="VDD80022.1"/>
    <property type="molecule type" value="Genomic_DNA"/>
</dbReference>
<protein>
    <submittedName>
        <fullName evidence="3">Neprosin domain-containing protein</fullName>
    </submittedName>
</protein>
<evidence type="ECO:0000313" key="2">
    <source>
        <dbReference type="Proteomes" id="UP000267029"/>
    </source>
</evidence>
<dbReference type="Proteomes" id="UP000267029">
    <property type="component" value="Unassembled WGS sequence"/>
</dbReference>
<reference evidence="1 2" key="2">
    <citation type="submission" date="2018-10" db="EMBL/GenBank/DDBJ databases">
        <authorList>
            <consortium name="Pathogen Informatics"/>
        </authorList>
    </citation>
    <scope>NUCLEOTIDE SEQUENCE [LARGE SCALE GENOMIC DNA]</scope>
</reference>
<evidence type="ECO:0000313" key="1">
    <source>
        <dbReference type="EMBL" id="VDD80022.1"/>
    </source>
</evidence>